<accession>A0AAE1H7B0</accession>
<evidence type="ECO:0000313" key="3">
    <source>
        <dbReference type="Proteomes" id="UP001219518"/>
    </source>
</evidence>
<proteinExistence type="predicted"/>
<dbReference type="CDD" id="cd00170">
    <property type="entry name" value="SEC14"/>
    <property type="match status" value="1"/>
</dbReference>
<dbReference type="GO" id="GO:0016020">
    <property type="term" value="C:membrane"/>
    <property type="evidence" value="ECO:0007669"/>
    <property type="project" value="TreeGrafter"/>
</dbReference>
<dbReference type="AlphaFoldDB" id="A0AAE1H7B0"/>
<dbReference type="SUPFAM" id="SSF52087">
    <property type="entry name" value="CRAL/TRIO domain"/>
    <property type="match status" value="1"/>
</dbReference>
<protein>
    <submittedName>
        <fullName evidence="2">Retinaldehyde-binding protein 1</fullName>
    </submittedName>
</protein>
<dbReference type="SMART" id="SM00516">
    <property type="entry name" value="SEC14"/>
    <property type="match status" value="1"/>
</dbReference>
<evidence type="ECO:0000259" key="1">
    <source>
        <dbReference type="PROSITE" id="PS50191"/>
    </source>
</evidence>
<dbReference type="InterPro" id="IPR036273">
    <property type="entry name" value="CRAL/TRIO_N_dom_sf"/>
</dbReference>
<evidence type="ECO:0000313" key="2">
    <source>
        <dbReference type="EMBL" id="KAK3916076.1"/>
    </source>
</evidence>
<gene>
    <name evidence="2" type="ORF">KUF71_025334</name>
</gene>
<dbReference type="EMBL" id="JAHWGI010000485">
    <property type="protein sequence ID" value="KAK3916076.1"/>
    <property type="molecule type" value="Genomic_DNA"/>
</dbReference>
<dbReference type="GO" id="GO:1902936">
    <property type="term" value="F:phosphatidylinositol bisphosphate binding"/>
    <property type="evidence" value="ECO:0007669"/>
    <property type="project" value="TreeGrafter"/>
</dbReference>
<keyword evidence="3" id="KW-1185">Reference proteome</keyword>
<comment type="caution">
    <text evidence="2">The sequence shown here is derived from an EMBL/GenBank/DDBJ whole genome shotgun (WGS) entry which is preliminary data.</text>
</comment>
<dbReference type="PRINTS" id="PR00180">
    <property type="entry name" value="CRETINALDHBP"/>
</dbReference>
<dbReference type="InterPro" id="IPR036865">
    <property type="entry name" value="CRAL-TRIO_dom_sf"/>
</dbReference>
<dbReference type="InterPro" id="IPR001251">
    <property type="entry name" value="CRAL-TRIO_dom"/>
</dbReference>
<dbReference type="Proteomes" id="UP001219518">
    <property type="component" value="Unassembled WGS sequence"/>
</dbReference>
<sequence length="328" mass="37314">MPELVSVNAEAPCAPFLHEIKPMTEEQYAELLKRIGATKASLERDVQLLREWLGQQPHLPQLGAEWDPWLTRFLVGSKNSLQRAKETLEKYCTSRAQYPDMFKQQPSPVVEQLFQLIKSGVLPIVTPQGTRMVMTRFSKELGEDSSKMDWGVYFRLTCHMVELFLASENHPVDAEICVDLEHYSVTLSNSFVANLSLFKQLVEVTQGSVPLHYKAVHLLNAPAIIKTVIAMVRPFLKDKLGERIIVHENYESFEKCVHKACLPSDYGGQSGKTLAQMCDDWHLIIHTNMPWFNARQQRLAADESKRVGGRTRQDDFGVEGSFRKLAVD</sequence>
<dbReference type="PANTHER" id="PTHR10174:SF216">
    <property type="entry name" value="CRAL-TRIO DOMAIN-CONTAINING PROTEIN-RELATED"/>
    <property type="match status" value="1"/>
</dbReference>
<feature type="domain" description="CRAL-TRIO" evidence="1">
    <location>
        <begin position="106"/>
        <end position="274"/>
    </location>
</feature>
<organism evidence="2 3">
    <name type="scientific">Frankliniella fusca</name>
    <dbReference type="NCBI Taxonomy" id="407009"/>
    <lineage>
        <taxon>Eukaryota</taxon>
        <taxon>Metazoa</taxon>
        <taxon>Ecdysozoa</taxon>
        <taxon>Arthropoda</taxon>
        <taxon>Hexapoda</taxon>
        <taxon>Insecta</taxon>
        <taxon>Pterygota</taxon>
        <taxon>Neoptera</taxon>
        <taxon>Paraneoptera</taxon>
        <taxon>Thysanoptera</taxon>
        <taxon>Terebrantia</taxon>
        <taxon>Thripoidea</taxon>
        <taxon>Thripidae</taxon>
        <taxon>Frankliniella</taxon>
    </lineage>
</organism>
<reference evidence="2" key="2">
    <citation type="journal article" date="2023" name="BMC Genomics">
        <title>Pest status, molecular evolution, and epigenetic factors derived from the genome assembly of Frankliniella fusca, a thysanopteran phytovirus vector.</title>
        <authorList>
            <person name="Catto M.A."/>
            <person name="Labadie P.E."/>
            <person name="Jacobson A.L."/>
            <person name="Kennedy G.G."/>
            <person name="Srinivasan R."/>
            <person name="Hunt B.G."/>
        </authorList>
    </citation>
    <scope>NUCLEOTIDE SEQUENCE</scope>
    <source>
        <strain evidence="2">PL_HMW_Pooled</strain>
    </source>
</reference>
<dbReference type="SUPFAM" id="SSF46938">
    <property type="entry name" value="CRAL/TRIO N-terminal domain"/>
    <property type="match status" value="1"/>
</dbReference>
<dbReference type="Pfam" id="PF00650">
    <property type="entry name" value="CRAL_TRIO"/>
    <property type="match status" value="1"/>
</dbReference>
<name>A0AAE1H7B0_9NEOP</name>
<dbReference type="PROSITE" id="PS50191">
    <property type="entry name" value="CRAL_TRIO"/>
    <property type="match status" value="1"/>
</dbReference>
<dbReference type="Gene3D" id="3.40.525.10">
    <property type="entry name" value="CRAL-TRIO lipid binding domain"/>
    <property type="match status" value="1"/>
</dbReference>
<reference evidence="2" key="1">
    <citation type="submission" date="2021-07" db="EMBL/GenBank/DDBJ databases">
        <authorList>
            <person name="Catto M.A."/>
            <person name="Jacobson A."/>
            <person name="Kennedy G."/>
            <person name="Labadie P."/>
            <person name="Hunt B.G."/>
            <person name="Srinivasan R."/>
        </authorList>
    </citation>
    <scope>NUCLEOTIDE SEQUENCE</scope>
    <source>
        <strain evidence="2">PL_HMW_Pooled</strain>
        <tissue evidence="2">Head</tissue>
    </source>
</reference>
<dbReference type="PANTHER" id="PTHR10174">
    <property type="entry name" value="ALPHA-TOCOPHEROL TRANSFER PROTEIN-RELATED"/>
    <property type="match status" value="1"/>
</dbReference>